<keyword evidence="2" id="KW-1185">Reference proteome</keyword>
<dbReference type="GO" id="GO:0043565">
    <property type="term" value="F:sequence-specific DNA binding"/>
    <property type="evidence" value="ECO:0007669"/>
    <property type="project" value="InterPro"/>
</dbReference>
<sequence length="152" mass="17561">MTKWMRRKHSAEFKVKVVLVAMAGDKTLAELASRFELNQITEWKRQFSERAAAVFGESVDSEQAVNLTVLHAKIGQLTLKNTFLERCIQQGKTAESKWMIRNDLKVQNHRLIKLVRIRRGCVYSQLRSVGETFSTVQVFTYCRQKCPGVVHF</sequence>
<accession>A0A1I3NVP5</accession>
<name>A0A1I3NVP5_9BACT</name>
<dbReference type="EMBL" id="FORX01000001">
    <property type="protein sequence ID" value="SFJ13192.1"/>
    <property type="molecule type" value="Genomic_DNA"/>
</dbReference>
<evidence type="ECO:0000313" key="1">
    <source>
        <dbReference type="EMBL" id="SFJ13192.1"/>
    </source>
</evidence>
<dbReference type="RefSeq" id="WP_092372447.1">
    <property type="nucleotide sequence ID" value="NZ_FORX01000001.1"/>
</dbReference>
<reference evidence="2" key="1">
    <citation type="submission" date="2016-10" db="EMBL/GenBank/DDBJ databases">
        <authorList>
            <person name="Varghese N."/>
            <person name="Submissions S."/>
        </authorList>
    </citation>
    <scope>NUCLEOTIDE SEQUENCE [LARGE SCALE GENOMIC DNA]</scope>
    <source>
        <strain evidence="2">DSM 5918</strain>
    </source>
</reference>
<dbReference type="OrthoDB" id="5571971at2"/>
<dbReference type="STRING" id="52560.SAMN04488082_101400"/>
<proteinExistence type="predicted"/>
<evidence type="ECO:0008006" key="3">
    <source>
        <dbReference type="Google" id="ProtNLM"/>
    </source>
</evidence>
<dbReference type="InterPro" id="IPR010921">
    <property type="entry name" value="Trp_repressor/repl_initiator"/>
</dbReference>
<dbReference type="SUPFAM" id="SSF48295">
    <property type="entry name" value="TrpR-like"/>
    <property type="match status" value="1"/>
</dbReference>
<organism evidence="1 2">
    <name type="scientific">Desulfomicrobium apsheronum</name>
    <dbReference type="NCBI Taxonomy" id="52560"/>
    <lineage>
        <taxon>Bacteria</taxon>
        <taxon>Pseudomonadati</taxon>
        <taxon>Thermodesulfobacteriota</taxon>
        <taxon>Desulfovibrionia</taxon>
        <taxon>Desulfovibrionales</taxon>
        <taxon>Desulfomicrobiaceae</taxon>
        <taxon>Desulfomicrobium</taxon>
    </lineage>
</organism>
<dbReference type="Proteomes" id="UP000198635">
    <property type="component" value="Unassembled WGS sequence"/>
</dbReference>
<protein>
    <recommendedName>
        <fullName evidence="3">Transposase</fullName>
    </recommendedName>
</protein>
<gene>
    <name evidence="1" type="ORF">SAMN04488082_101400</name>
</gene>
<dbReference type="AlphaFoldDB" id="A0A1I3NVP5"/>
<evidence type="ECO:0000313" key="2">
    <source>
        <dbReference type="Proteomes" id="UP000198635"/>
    </source>
</evidence>